<sequence>MKLRMEILNKLSLVEHQRIKRGFGPQMSLTSFTEPQIQKKITEQNNNAIHIDMGWDFSIETSEQQDKFQEDFMDESQQLEIRQLDKNNKKLKCVGQSSWTIVQLDELFGTAREGSDQSSTELRSRRLTSRKQWIVSPTQTNPQSQTTAYPNQNQSSILNIDLMGIITNPFSVPKRMQHQQIAGEAAQVHHAPGETFSTNGNVRKVASFTDSLVLGQVG</sequence>
<reference evidence="1 2" key="1">
    <citation type="submission" date="2019-03" db="EMBL/GenBank/DDBJ databases">
        <title>Single cell metagenomics reveals metabolic interactions within the superorganism composed of flagellate Streblomastix strix and complex community of Bacteroidetes bacteria on its surface.</title>
        <authorList>
            <person name="Treitli S.C."/>
            <person name="Kolisko M."/>
            <person name="Husnik F."/>
            <person name="Keeling P."/>
            <person name="Hampl V."/>
        </authorList>
    </citation>
    <scope>NUCLEOTIDE SEQUENCE [LARGE SCALE GENOMIC DNA]</scope>
    <source>
        <strain evidence="1">ST1C</strain>
    </source>
</reference>
<dbReference type="EMBL" id="SNRW01012161">
    <property type="protein sequence ID" value="KAA6374188.1"/>
    <property type="molecule type" value="Genomic_DNA"/>
</dbReference>
<proteinExistence type="predicted"/>
<feature type="non-terminal residue" evidence="1">
    <location>
        <position position="218"/>
    </location>
</feature>
<gene>
    <name evidence="1" type="ORF">EZS28_030283</name>
</gene>
<dbReference type="AlphaFoldDB" id="A0A5J4UUV5"/>
<evidence type="ECO:0000313" key="1">
    <source>
        <dbReference type="EMBL" id="KAA6374188.1"/>
    </source>
</evidence>
<name>A0A5J4UUV5_9EUKA</name>
<organism evidence="1 2">
    <name type="scientific">Streblomastix strix</name>
    <dbReference type="NCBI Taxonomy" id="222440"/>
    <lineage>
        <taxon>Eukaryota</taxon>
        <taxon>Metamonada</taxon>
        <taxon>Preaxostyla</taxon>
        <taxon>Oxymonadida</taxon>
        <taxon>Streblomastigidae</taxon>
        <taxon>Streblomastix</taxon>
    </lineage>
</organism>
<accession>A0A5J4UUV5</accession>
<protein>
    <submittedName>
        <fullName evidence="1">Uncharacterized protein</fullName>
    </submittedName>
</protein>
<dbReference type="Proteomes" id="UP000324800">
    <property type="component" value="Unassembled WGS sequence"/>
</dbReference>
<comment type="caution">
    <text evidence="1">The sequence shown here is derived from an EMBL/GenBank/DDBJ whole genome shotgun (WGS) entry which is preliminary data.</text>
</comment>
<evidence type="ECO:0000313" key="2">
    <source>
        <dbReference type="Proteomes" id="UP000324800"/>
    </source>
</evidence>